<name>A0AAV6QLH5_SOLSE</name>
<keyword evidence="3" id="KW-1185">Reference proteome</keyword>
<dbReference type="AlphaFoldDB" id="A0AAV6QLH5"/>
<dbReference type="Proteomes" id="UP000693946">
    <property type="component" value="Linkage Group LG5"/>
</dbReference>
<proteinExistence type="predicted"/>
<accession>A0AAV6QLH5</accession>
<evidence type="ECO:0000313" key="2">
    <source>
        <dbReference type="EMBL" id="KAG7491026.1"/>
    </source>
</evidence>
<reference evidence="2 3" key="1">
    <citation type="journal article" date="2021" name="Sci. Rep.">
        <title>Chromosome anchoring in Senegalese sole (Solea senegalensis) reveals sex-associated markers and genome rearrangements in flatfish.</title>
        <authorList>
            <person name="Guerrero-Cozar I."/>
            <person name="Gomez-Garrido J."/>
            <person name="Berbel C."/>
            <person name="Martinez-Blanch J.F."/>
            <person name="Alioto T."/>
            <person name="Claros M.G."/>
            <person name="Gagnaire P.A."/>
            <person name="Manchado M."/>
        </authorList>
    </citation>
    <scope>NUCLEOTIDE SEQUENCE [LARGE SCALE GENOMIC DNA]</scope>
    <source>
        <strain evidence="2">Sse05_10M</strain>
    </source>
</reference>
<feature type="region of interest" description="Disordered" evidence="1">
    <location>
        <begin position="1"/>
        <end position="24"/>
    </location>
</feature>
<evidence type="ECO:0000256" key="1">
    <source>
        <dbReference type="SAM" id="MobiDB-lite"/>
    </source>
</evidence>
<protein>
    <submittedName>
        <fullName evidence="2">Uncharacterized protein</fullName>
    </submittedName>
</protein>
<evidence type="ECO:0000313" key="3">
    <source>
        <dbReference type="Proteomes" id="UP000693946"/>
    </source>
</evidence>
<organism evidence="2 3">
    <name type="scientific">Solea senegalensis</name>
    <name type="common">Senegalese sole</name>
    <dbReference type="NCBI Taxonomy" id="28829"/>
    <lineage>
        <taxon>Eukaryota</taxon>
        <taxon>Metazoa</taxon>
        <taxon>Chordata</taxon>
        <taxon>Craniata</taxon>
        <taxon>Vertebrata</taxon>
        <taxon>Euteleostomi</taxon>
        <taxon>Actinopterygii</taxon>
        <taxon>Neopterygii</taxon>
        <taxon>Teleostei</taxon>
        <taxon>Neoteleostei</taxon>
        <taxon>Acanthomorphata</taxon>
        <taxon>Carangaria</taxon>
        <taxon>Pleuronectiformes</taxon>
        <taxon>Pleuronectoidei</taxon>
        <taxon>Soleidae</taxon>
        <taxon>Solea</taxon>
    </lineage>
</organism>
<gene>
    <name evidence="2" type="ORF">JOB18_047571</name>
</gene>
<sequence>MAERSSDSAEDPEHDNKVGGARRRFITSASPFSDDYRNLRAAIMMEQSVEREGEMWRFNTGQGQPYALSPRER</sequence>
<dbReference type="EMBL" id="JAGKHQ010000017">
    <property type="protein sequence ID" value="KAG7491026.1"/>
    <property type="molecule type" value="Genomic_DNA"/>
</dbReference>
<comment type="caution">
    <text evidence="2">The sequence shown here is derived from an EMBL/GenBank/DDBJ whole genome shotgun (WGS) entry which is preliminary data.</text>
</comment>